<dbReference type="InterPro" id="IPR009056">
    <property type="entry name" value="Cyt_c-like_dom"/>
</dbReference>
<evidence type="ECO:0000256" key="4">
    <source>
        <dbReference type="ARBA" id="ARBA00022982"/>
    </source>
</evidence>
<dbReference type="AlphaFoldDB" id="A0A1G4PRY8"/>
<keyword evidence="2 6" id="KW-0349">Heme</keyword>
<feature type="domain" description="Cytochrome c" evidence="7">
    <location>
        <begin position="57"/>
        <end position="157"/>
    </location>
</feature>
<keyword evidence="3 6" id="KW-0479">Metal-binding</keyword>
<dbReference type="PRINTS" id="PR00604">
    <property type="entry name" value="CYTCHRMECIAB"/>
</dbReference>
<dbReference type="GO" id="GO:0046872">
    <property type="term" value="F:metal ion binding"/>
    <property type="evidence" value="ECO:0007669"/>
    <property type="project" value="UniProtKB-KW"/>
</dbReference>
<protein>
    <submittedName>
        <fullName evidence="8">Cytochrome c</fullName>
    </submittedName>
</protein>
<name>A0A1G4PRY8_9CAUL</name>
<keyword evidence="5 6" id="KW-0408">Iron</keyword>
<evidence type="ECO:0000313" key="9">
    <source>
        <dbReference type="Proteomes" id="UP000199150"/>
    </source>
</evidence>
<dbReference type="STRING" id="260084.SAMN02927928_0607"/>
<dbReference type="OrthoDB" id="9805828at2"/>
<evidence type="ECO:0000256" key="5">
    <source>
        <dbReference type="ARBA" id="ARBA00023004"/>
    </source>
</evidence>
<dbReference type="Pfam" id="PF00034">
    <property type="entry name" value="Cytochrom_C"/>
    <property type="match status" value="1"/>
</dbReference>
<evidence type="ECO:0000256" key="2">
    <source>
        <dbReference type="ARBA" id="ARBA00022617"/>
    </source>
</evidence>
<dbReference type="SUPFAM" id="SSF46626">
    <property type="entry name" value="Cytochrome c"/>
    <property type="match status" value="1"/>
</dbReference>
<evidence type="ECO:0000256" key="3">
    <source>
        <dbReference type="ARBA" id="ARBA00022723"/>
    </source>
</evidence>
<dbReference type="InterPro" id="IPR002327">
    <property type="entry name" value="Cyt_c_1A/1B"/>
</dbReference>
<dbReference type="InterPro" id="IPR036909">
    <property type="entry name" value="Cyt_c-like_dom_sf"/>
</dbReference>
<sequence>MTKAILLFSAATLILNGCDSKADNDDAPDVVMAAPHVYTDAEKTAIQATFPAPYNTADLAAGEKQFTKCRACHTIGPDKMNLVGPHLYGVFGRKSGTEPGYTFTEAMTAHNVTWDFDTLDTYLAAPQSVVKGTKMSYQGIQNETDRRNLIAWLKLETTPYAAPAAASESTSSAD</sequence>
<proteinExistence type="predicted"/>
<evidence type="ECO:0000256" key="6">
    <source>
        <dbReference type="PROSITE-ProRule" id="PRU00433"/>
    </source>
</evidence>
<dbReference type="Proteomes" id="UP000199150">
    <property type="component" value="Unassembled WGS sequence"/>
</dbReference>
<evidence type="ECO:0000313" key="8">
    <source>
        <dbReference type="EMBL" id="SCW34941.1"/>
    </source>
</evidence>
<organism evidence="8 9">
    <name type="scientific">Asticcacaulis taihuensis</name>
    <dbReference type="NCBI Taxonomy" id="260084"/>
    <lineage>
        <taxon>Bacteria</taxon>
        <taxon>Pseudomonadati</taxon>
        <taxon>Pseudomonadota</taxon>
        <taxon>Alphaproteobacteria</taxon>
        <taxon>Caulobacterales</taxon>
        <taxon>Caulobacteraceae</taxon>
        <taxon>Asticcacaulis</taxon>
    </lineage>
</organism>
<dbReference type="Gene3D" id="1.10.760.10">
    <property type="entry name" value="Cytochrome c-like domain"/>
    <property type="match status" value="1"/>
</dbReference>
<dbReference type="RefSeq" id="WP_090643499.1">
    <property type="nucleotide sequence ID" value="NZ_CBCRYE010000001.1"/>
</dbReference>
<dbReference type="PANTHER" id="PTHR11961">
    <property type="entry name" value="CYTOCHROME C"/>
    <property type="match status" value="1"/>
</dbReference>
<keyword evidence="9" id="KW-1185">Reference proteome</keyword>
<dbReference type="PROSITE" id="PS51007">
    <property type="entry name" value="CYTC"/>
    <property type="match status" value="1"/>
</dbReference>
<gene>
    <name evidence="8" type="ORF">SAMN02927928_0607</name>
</gene>
<keyword evidence="4" id="KW-0249">Electron transport</keyword>
<dbReference type="GO" id="GO:0009055">
    <property type="term" value="F:electron transfer activity"/>
    <property type="evidence" value="ECO:0007669"/>
    <property type="project" value="InterPro"/>
</dbReference>
<dbReference type="EMBL" id="FMTS01000001">
    <property type="protein sequence ID" value="SCW34941.1"/>
    <property type="molecule type" value="Genomic_DNA"/>
</dbReference>
<evidence type="ECO:0000256" key="1">
    <source>
        <dbReference type="ARBA" id="ARBA00022448"/>
    </source>
</evidence>
<dbReference type="GO" id="GO:0020037">
    <property type="term" value="F:heme binding"/>
    <property type="evidence" value="ECO:0007669"/>
    <property type="project" value="InterPro"/>
</dbReference>
<keyword evidence="1" id="KW-0813">Transport</keyword>
<accession>A0A1G4PRY8</accession>
<reference evidence="9" key="1">
    <citation type="submission" date="2016-10" db="EMBL/GenBank/DDBJ databases">
        <authorList>
            <person name="Varghese N."/>
            <person name="Submissions S."/>
        </authorList>
    </citation>
    <scope>NUCLEOTIDE SEQUENCE [LARGE SCALE GENOMIC DNA]</scope>
    <source>
        <strain evidence="9">CGMCC 1.3431</strain>
    </source>
</reference>
<evidence type="ECO:0000259" key="7">
    <source>
        <dbReference type="PROSITE" id="PS51007"/>
    </source>
</evidence>